<organism evidence="1 2">
    <name type="scientific">Actinomadura napierensis</name>
    <dbReference type="NCBI Taxonomy" id="267854"/>
    <lineage>
        <taxon>Bacteria</taxon>
        <taxon>Bacillati</taxon>
        <taxon>Actinomycetota</taxon>
        <taxon>Actinomycetes</taxon>
        <taxon>Streptosporangiales</taxon>
        <taxon>Thermomonosporaceae</taxon>
        <taxon>Actinomadura</taxon>
    </lineage>
</organism>
<dbReference type="Proteomes" id="UP001501020">
    <property type="component" value="Unassembled WGS sequence"/>
</dbReference>
<evidence type="ECO:0000313" key="2">
    <source>
        <dbReference type="Proteomes" id="UP001501020"/>
    </source>
</evidence>
<dbReference type="EMBL" id="BAAAMR010000152">
    <property type="protein sequence ID" value="GAA2168102.1"/>
    <property type="molecule type" value="Genomic_DNA"/>
</dbReference>
<sequence length="251" mass="26423">MIVPPIAVLALVLAGCGETPYRAPATTVEDRAAEEARKAADKAGDRLYSSRVRPAQDVAHSAADLDGVEVMKVTGGSTAGPGIELVLRTSGTASQPWSADAPVTVTRCFALSFSTTTEWHRYGTREVACPPGRPLAFKPWPKTPEIPDERLKKALPRVPSGGTADEAKVRAAVASLRLDPAIRVDVLREGDVVGVALTVKPDPSVDDALDCTLARVAPGRTSVWSPSRIQRMPGEGGCGVGYAVHPQPPPH</sequence>
<keyword evidence="2" id="KW-1185">Reference proteome</keyword>
<protein>
    <recommendedName>
        <fullName evidence="3">Translation initiation factor IF-2</fullName>
    </recommendedName>
</protein>
<name>A0ABN3AHE7_9ACTN</name>
<evidence type="ECO:0008006" key="3">
    <source>
        <dbReference type="Google" id="ProtNLM"/>
    </source>
</evidence>
<comment type="caution">
    <text evidence="1">The sequence shown here is derived from an EMBL/GenBank/DDBJ whole genome shotgun (WGS) entry which is preliminary data.</text>
</comment>
<reference evidence="1 2" key="1">
    <citation type="journal article" date="2019" name="Int. J. Syst. Evol. Microbiol.">
        <title>The Global Catalogue of Microorganisms (GCM) 10K type strain sequencing project: providing services to taxonomists for standard genome sequencing and annotation.</title>
        <authorList>
            <consortium name="The Broad Institute Genomics Platform"/>
            <consortium name="The Broad Institute Genome Sequencing Center for Infectious Disease"/>
            <person name="Wu L."/>
            <person name="Ma J."/>
        </authorList>
    </citation>
    <scope>NUCLEOTIDE SEQUENCE [LARGE SCALE GENOMIC DNA]</scope>
    <source>
        <strain evidence="1 2">JCM 13850</strain>
    </source>
</reference>
<evidence type="ECO:0000313" key="1">
    <source>
        <dbReference type="EMBL" id="GAA2168102.1"/>
    </source>
</evidence>
<accession>A0ABN3AHE7</accession>
<proteinExistence type="predicted"/>
<gene>
    <name evidence="1" type="ORF">GCM10009727_89250</name>
</gene>